<name>T0JXU5_COLGC</name>
<evidence type="ECO:0000313" key="2">
    <source>
        <dbReference type="Proteomes" id="UP000015530"/>
    </source>
</evidence>
<protein>
    <submittedName>
        <fullName evidence="1">Uncharacterized protein</fullName>
    </submittedName>
</protein>
<organism evidence="1 2">
    <name type="scientific">Colletotrichum gloeosporioides (strain Cg-14)</name>
    <name type="common">Anthracnose fungus</name>
    <name type="synonym">Glomerella cingulata</name>
    <dbReference type="NCBI Taxonomy" id="1237896"/>
    <lineage>
        <taxon>Eukaryota</taxon>
        <taxon>Fungi</taxon>
        <taxon>Dikarya</taxon>
        <taxon>Ascomycota</taxon>
        <taxon>Pezizomycotina</taxon>
        <taxon>Sordariomycetes</taxon>
        <taxon>Hypocreomycetidae</taxon>
        <taxon>Glomerellales</taxon>
        <taxon>Glomerellaceae</taxon>
        <taxon>Colletotrichum</taxon>
        <taxon>Colletotrichum gloeosporioides species complex</taxon>
    </lineage>
</organism>
<dbReference type="EMBL" id="AMYD01002757">
    <property type="protein sequence ID" value="EQB48007.1"/>
    <property type="molecule type" value="Genomic_DNA"/>
</dbReference>
<comment type="caution">
    <text evidence="1">The sequence shown here is derived from an EMBL/GenBank/DDBJ whole genome shotgun (WGS) entry which is preliminary data.</text>
</comment>
<sequence>MNAANATSDAILRRQYLRRRIRTTDVLGEKYPGGLCFLIDPEHSTCHSSLQTKIGSETWVSNGQTSIGDLLLSAVCQR</sequence>
<evidence type="ECO:0000313" key="1">
    <source>
        <dbReference type="EMBL" id="EQB48007.1"/>
    </source>
</evidence>
<dbReference type="Proteomes" id="UP000015530">
    <property type="component" value="Unassembled WGS sequence"/>
</dbReference>
<reference evidence="2" key="1">
    <citation type="journal article" date="2013" name="Mol. Plant Microbe Interact.">
        <title>Global aspects of pacC regulation of pathogenicity genes in Colletotrichum gloeosporioides as revealed by transcriptome analysis.</title>
        <authorList>
            <person name="Alkan N."/>
            <person name="Meng X."/>
            <person name="Friedlander G."/>
            <person name="Reuveni E."/>
            <person name="Sukno S."/>
            <person name="Sherman A."/>
            <person name="Thon M."/>
            <person name="Fluhr R."/>
            <person name="Prusky D."/>
        </authorList>
    </citation>
    <scope>NUCLEOTIDE SEQUENCE [LARGE SCALE GENOMIC DNA]</scope>
    <source>
        <strain evidence="2">Cg-14</strain>
    </source>
</reference>
<accession>T0JXU5</accession>
<proteinExistence type="predicted"/>
<dbReference type="HOGENOM" id="CLU_2621890_0_0_1"/>
<dbReference type="AlphaFoldDB" id="T0JXU5"/>
<gene>
    <name evidence="1" type="ORF">CGLO_12796</name>
</gene>